<dbReference type="InterPro" id="IPR025187">
    <property type="entry name" value="DUF4112"/>
</dbReference>
<dbReference type="EMBL" id="CP104003">
    <property type="protein sequence ID" value="UWM56339.1"/>
    <property type="molecule type" value="Genomic_DNA"/>
</dbReference>
<feature type="transmembrane region" description="Helical" evidence="1">
    <location>
        <begin position="34"/>
        <end position="55"/>
    </location>
</feature>
<keyword evidence="1" id="KW-0812">Transmembrane</keyword>
<keyword evidence="3" id="KW-1185">Reference proteome</keyword>
<dbReference type="PANTHER" id="PTHR35519">
    <property type="entry name" value="MEMBRANE PROTEINS"/>
    <property type="match status" value="1"/>
</dbReference>
<evidence type="ECO:0000313" key="3">
    <source>
        <dbReference type="Proteomes" id="UP001057580"/>
    </source>
</evidence>
<feature type="transmembrane region" description="Helical" evidence="1">
    <location>
        <begin position="75"/>
        <end position="94"/>
    </location>
</feature>
<dbReference type="KEGG" id="ssai:N0B31_08580"/>
<dbReference type="GeneID" id="74942472"/>
<evidence type="ECO:0000313" key="2">
    <source>
        <dbReference type="EMBL" id="UWM56339.1"/>
    </source>
</evidence>
<dbReference type="AlphaFoldDB" id="A0A9E7R5S9"/>
<evidence type="ECO:0000256" key="1">
    <source>
        <dbReference type="SAM" id="Phobius"/>
    </source>
</evidence>
<organism evidence="2 3">
    <name type="scientific">Salinirubellus salinus</name>
    <dbReference type="NCBI Taxonomy" id="1364945"/>
    <lineage>
        <taxon>Archaea</taxon>
        <taxon>Methanobacteriati</taxon>
        <taxon>Methanobacteriota</taxon>
        <taxon>Stenosarchaea group</taxon>
        <taxon>Halobacteria</taxon>
        <taxon>Halobacteriales</taxon>
        <taxon>Natronomonadaceae</taxon>
        <taxon>Salinirubellus</taxon>
    </lineage>
</organism>
<reference evidence="2" key="1">
    <citation type="submission" date="2022-09" db="EMBL/GenBank/DDBJ databases">
        <title>Diverse halophilic archaea isolated from saline environments.</title>
        <authorList>
            <person name="Cui H.-L."/>
        </authorList>
    </citation>
    <scope>NUCLEOTIDE SEQUENCE</scope>
    <source>
        <strain evidence="2">ZS-35-S2</strain>
    </source>
</reference>
<protein>
    <submittedName>
        <fullName evidence="2">DUF4112 domain-containing protein</fullName>
    </submittedName>
</protein>
<keyword evidence="1" id="KW-0472">Membrane</keyword>
<sequence length="110" mass="11980">MSADPHLQRAETLATLLDDAVELPVVGRIGIDPLLGVIPVIGDSFTAIVGLVIVFEAFRAGVPTWYLVRMLLNVGIGWAIGLIPLVGNVLDVYFRANRRNVRLFERALDG</sequence>
<dbReference type="Proteomes" id="UP001057580">
    <property type="component" value="Chromosome"/>
</dbReference>
<proteinExistence type="predicted"/>
<dbReference type="Pfam" id="PF13430">
    <property type="entry name" value="DUF4112"/>
    <property type="match status" value="1"/>
</dbReference>
<dbReference type="RefSeq" id="WP_260643453.1">
    <property type="nucleotide sequence ID" value="NZ_CP104003.1"/>
</dbReference>
<dbReference type="PANTHER" id="PTHR35519:SF2">
    <property type="entry name" value="PH DOMAIN PROTEIN"/>
    <property type="match status" value="1"/>
</dbReference>
<name>A0A9E7R5S9_9EURY</name>
<accession>A0A9E7R5S9</accession>
<keyword evidence="1" id="KW-1133">Transmembrane helix</keyword>
<gene>
    <name evidence="2" type="ORF">N0B31_08580</name>
</gene>